<evidence type="ECO:0000313" key="3">
    <source>
        <dbReference type="EMBL" id="KAL3765062.1"/>
    </source>
</evidence>
<feature type="region of interest" description="Disordered" evidence="1">
    <location>
        <begin position="107"/>
        <end position="149"/>
    </location>
</feature>
<evidence type="ECO:0000313" key="4">
    <source>
        <dbReference type="Proteomes" id="UP001530293"/>
    </source>
</evidence>
<sequence>MSAPQQLSPRTQAALQYLHRLKPLDGYAVERYLALSGRHAVRLKRRNVAVHDEGFEDIVVDRSTGNVVGIQVITSRGDVGRGIVLVDKNGNLRRDDDLTVTVQLTNTQPNNVSSEQVDRGGGATTRSPLFSEPTRQNNRRDRPTSVTSTATTTISDANNELLIQYGLIALGLLLALKIIFSALNVLAIFLVPVLYLYAAANCPTNNTFDAKKELKRVMRGAHLPAEQKPKGFFEQGLSRLAASVTTELATSLGYEVSLTDILGAAKLASVKVPVANAEFYWMGIFGEEHVAFFRDSISYFVAHSFCCAWAHVVENEGRWRYIGQRELPTSQS</sequence>
<name>A0ABD3MNJ7_9STRA</name>
<organism evidence="3 4">
    <name type="scientific">Discostella pseudostelligera</name>
    <dbReference type="NCBI Taxonomy" id="259834"/>
    <lineage>
        <taxon>Eukaryota</taxon>
        <taxon>Sar</taxon>
        <taxon>Stramenopiles</taxon>
        <taxon>Ochrophyta</taxon>
        <taxon>Bacillariophyta</taxon>
        <taxon>Coscinodiscophyceae</taxon>
        <taxon>Thalassiosirophycidae</taxon>
        <taxon>Stephanodiscales</taxon>
        <taxon>Stephanodiscaceae</taxon>
        <taxon>Discostella</taxon>
    </lineage>
</organism>
<proteinExistence type="predicted"/>
<protein>
    <submittedName>
        <fullName evidence="3">Uncharacterized protein</fullName>
    </submittedName>
</protein>
<feature type="compositionally biased region" description="Polar residues" evidence="1">
    <location>
        <begin position="124"/>
        <end position="136"/>
    </location>
</feature>
<keyword evidence="2" id="KW-1133">Transmembrane helix</keyword>
<gene>
    <name evidence="3" type="ORF">ACHAWU_009430</name>
</gene>
<comment type="caution">
    <text evidence="3">The sequence shown here is derived from an EMBL/GenBank/DDBJ whole genome shotgun (WGS) entry which is preliminary data.</text>
</comment>
<evidence type="ECO:0000256" key="1">
    <source>
        <dbReference type="SAM" id="MobiDB-lite"/>
    </source>
</evidence>
<evidence type="ECO:0000256" key="2">
    <source>
        <dbReference type="SAM" id="Phobius"/>
    </source>
</evidence>
<dbReference type="AlphaFoldDB" id="A0ABD3MNJ7"/>
<accession>A0ABD3MNJ7</accession>
<keyword evidence="2" id="KW-0472">Membrane</keyword>
<feature type="transmembrane region" description="Helical" evidence="2">
    <location>
        <begin position="165"/>
        <end position="198"/>
    </location>
</feature>
<dbReference type="Proteomes" id="UP001530293">
    <property type="component" value="Unassembled WGS sequence"/>
</dbReference>
<reference evidence="3 4" key="1">
    <citation type="submission" date="2024-10" db="EMBL/GenBank/DDBJ databases">
        <title>Updated reference genomes for cyclostephanoid diatoms.</title>
        <authorList>
            <person name="Roberts W.R."/>
            <person name="Alverson A.J."/>
        </authorList>
    </citation>
    <scope>NUCLEOTIDE SEQUENCE [LARGE SCALE GENOMIC DNA]</scope>
    <source>
        <strain evidence="3 4">AJA232-27</strain>
    </source>
</reference>
<dbReference type="EMBL" id="JALLBG020000099">
    <property type="protein sequence ID" value="KAL3765062.1"/>
    <property type="molecule type" value="Genomic_DNA"/>
</dbReference>
<keyword evidence="4" id="KW-1185">Reference proteome</keyword>
<keyword evidence="2" id="KW-0812">Transmembrane</keyword>